<dbReference type="EMBL" id="CP115921">
    <property type="protein sequence ID" value="XCD17715.1"/>
    <property type="molecule type" value="Genomic_DNA"/>
</dbReference>
<dbReference type="AlphaFoldDB" id="A0AAU8BP17"/>
<name>A0AAU8BP17_9VIBR</name>
<dbReference type="Gene3D" id="2.40.128.520">
    <property type="match status" value="1"/>
</dbReference>
<dbReference type="KEGG" id="vck:PG915_20695"/>
<evidence type="ECO:0000313" key="2">
    <source>
        <dbReference type="EMBL" id="XCD17715.1"/>
    </source>
</evidence>
<feature type="signal peptide" evidence="1">
    <location>
        <begin position="1"/>
        <end position="18"/>
    </location>
</feature>
<feature type="chain" id="PRO_5043605338" description="DUF2147 domain-containing protein" evidence="1">
    <location>
        <begin position="19"/>
        <end position="118"/>
    </location>
</feature>
<reference evidence="2" key="1">
    <citation type="submission" date="2023-01" db="EMBL/GenBank/DDBJ databases">
        <title>Vibrio sp. CB1-14 genome sequencing.</title>
        <authorList>
            <person name="Otstavnykh N."/>
            <person name="Isaeva M."/>
            <person name="Meleshko D."/>
        </authorList>
    </citation>
    <scope>NUCLEOTIDE SEQUENCE</scope>
    <source>
        <strain evidence="2">CB1-14</strain>
    </source>
</reference>
<evidence type="ECO:0000256" key="1">
    <source>
        <dbReference type="SAM" id="SignalP"/>
    </source>
</evidence>
<keyword evidence="1" id="KW-0732">Signal</keyword>
<proteinExistence type="predicted"/>
<organism evidence="2">
    <name type="scientific">Vibrio chaetopteri</name>
    <dbReference type="NCBI Taxonomy" id="3016528"/>
    <lineage>
        <taxon>Bacteria</taxon>
        <taxon>Pseudomonadati</taxon>
        <taxon>Pseudomonadota</taxon>
        <taxon>Gammaproteobacteria</taxon>
        <taxon>Vibrionales</taxon>
        <taxon>Vibrionaceae</taxon>
        <taxon>Vibrio</taxon>
    </lineage>
</organism>
<dbReference type="RefSeq" id="WP_353498894.1">
    <property type="nucleotide sequence ID" value="NZ_CP115921.1"/>
</dbReference>
<sequence length="118" mass="13512">MKILFTLFLTLWSMMTFADSTVIEGQWLAENKTTHIEISQSKPGLWQGIVTKSPLQPKLEGQQLLSEMIEVADGFKGKVYAIKKAKHYDADIFLVDDTLQIEVKAGFFKKTMIWTRID</sequence>
<accession>A0AAU8BP17</accession>
<evidence type="ECO:0008006" key="3">
    <source>
        <dbReference type="Google" id="ProtNLM"/>
    </source>
</evidence>
<gene>
    <name evidence="2" type="ORF">PG915_20695</name>
</gene>
<protein>
    <recommendedName>
        <fullName evidence="3">DUF2147 domain-containing protein</fullName>
    </recommendedName>
</protein>